<dbReference type="SUPFAM" id="SSF52540">
    <property type="entry name" value="P-loop containing nucleoside triphosphate hydrolases"/>
    <property type="match status" value="1"/>
</dbReference>
<reference evidence="11 12" key="1">
    <citation type="submission" date="2016-10" db="EMBL/GenBank/DDBJ databases">
        <authorList>
            <person name="de Groot N.N."/>
        </authorList>
    </citation>
    <scope>NUCLEOTIDE SEQUENCE [LARGE SCALE GENOMIC DNA]</scope>
    <source>
        <strain evidence="11 12">CGMCC 1.8894</strain>
    </source>
</reference>
<dbReference type="AlphaFoldDB" id="A0A1H3BLZ3"/>
<protein>
    <submittedName>
        <fullName evidence="11">ATP-dependent RNA helicase RhlE</fullName>
    </submittedName>
</protein>
<dbReference type="InterPro" id="IPR027417">
    <property type="entry name" value="P-loop_NTPase"/>
</dbReference>
<dbReference type="GO" id="GO:0016787">
    <property type="term" value="F:hydrolase activity"/>
    <property type="evidence" value="ECO:0007669"/>
    <property type="project" value="UniProtKB-KW"/>
</dbReference>
<evidence type="ECO:0000256" key="7">
    <source>
        <dbReference type="SAM" id="MobiDB-lite"/>
    </source>
</evidence>
<dbReference type="Pfam" id="PF00271">
    <property type="entry name" value="Helicase_C"/>
    <property type="match status" value="1"/>
</dbReference>
<dbReference type="InterPro" id="IPR011545">
    <property type="entry name" value="DEAD/DEAH_box_helicase_dom"/>
</dbReference>
<evidence type="ECO:0000256" key="6">
    <source>
        <dbReference type="PROSITE-ProRule" id="PRU00552"/>
    </source>
</evidence>
<dbReference type="PROSITE" id="PS51195">
    <property type="entry name" value="Q_MOTIF"/>
    <property type="match status" value="1"/>
</dbReference>
<sequence length="445" mass="47353">MTDFTMLGLNPALLKTLSTMGLTEPTPIQARAIPAVMEGRDMLGLAQTGTGKTLAFGLPILHRLLGQGKPAPKAVRALILAPTRELVNQIADNLSAFTRGTPLKVVTVVGGASIHVQTTKLARGTDILVATPGRLLDLLDRRALTLSDAQTLVLDEADQMLDLGFIHALRKIARLIPEERQTLLFSATMPKQMSELAETYLRDPLRVQVAPPGKPADKVTQAVHYVSQGDKAKLLQKYLAEHPEELALVFGRTKHGSEKLMKLLDSWGFKAGSIHGNKSQSQRERTLKAFRNGEIKVLVATDVAARGIDIPDVRHVYNYDLPNVPENYVHRIGRTARAGADGRAMAFCAPAELGELRAIEKLLKTTLKVEGGVVPPADTIIPKNTRGGGPRGGGKPQGRSGGGGGGQAKSGGKPGGFGGGFGGGQPDAGKGQQRRRRPAGPRKAA</sequence>
<dbReference type="CDD" id="cd18787">
    <property type="entry name" value="SF2_C_DEAD"/>
    <property type="match status" value="1"/>
</dbReference>
<dbReference type="OrthoDB" id="9805696at2"/>
<evidence type="ECO:0000259" key="10">
    <source>
        <dbReference type="PROSITE" id="PS51195"/>
    </source>
</evidence>
<dbReference type="PANTHER" id="PTHR47959">
    <property type="entry name" value="ATP-DEPENDENT RNA HELICASE RHLE-RELATED"/>
    <property type="match status" value="1"/>
</dbReference>
<keyword evidence="1" id="KW-0547">Nucleotide-binding</keyword>
<feature type="region of interest" description="Disordered" evidence="7">
    <location>
        <begin position="373"/>
        <end position="445"/>
    </location>
</feature>
<dbReference type="PANTHER" id="PTHR47959:SF13">
    <property type="entry name" value="ATP-DEPENDENT RNA HELICASE RHLE"/>
    <property type="match status" value="1"/>
</dbReference>
<evidence type="ECO:0000256" key="3">
    <source>
        <dbReference type="ARBA" id="ARBA00022806"/>
    </source>
</evidence>
<dbReference type="CDD" id="cd00268">
    <property type="entry name" value="DEADc"/>
    <property type="match status" value="1"/>
</dbReference>
<dbReference type="InterPro" id="IPR001650">
    <property type="entry name" value="Helicase_C-like"/>
</dbReference>
<proteinExistence type="inferred from homology"/>
<evidence type="ECO:0000259" key="8">
    <source>
        <dbReference type="PROSITE" id="PS51192"/>
    </source>
</evidence>
<dbReference type="PROSITE" id="PS51192">
    <property type="entry name" value="HELICASE_ATP_BIND_1"/>
    <property type="match status" value="1"/>
</dbReference>
<gene>
    <name evidence="11" type="ORF">SAMN04488238_108108</name>
</gene>
<evidence type="ECO:0000256" key="2">
    <source>
        <dbReference type="ARBA" id="ARBA00022801"/>
    </source>
</evidence>
<feature type="domain" description="Helicase C-terminal" evidence="9">
    <location>
        <begin position="233"/>
        <end position="381"/>
    </location>
</feature>
<keyword evidence="3 11" id="KW-0347">Helicase</keyword>
<dbReference type="SMART" id="SM00490">
    <property type="entry name" value="HELICc"/>
    <property type="match status" value="1"/>
</dbReference>
<keyword evidence="12" id="KW-1185">Reference proteome</keyword>
<evidence type="ECO:0000313" key="11">
    <source>
        <dbReference type="EMBL" id="SDX43012.1"/>
    </source>
</evidence>
<dbReference type="SMART" id="SM00487">
    <property type="entry name" value="DEXDc"/>
    <property type="match status" value="1"/>
</dbReference>
<accession>A0A1H3BLZ3</accession>
<dbReference type="InterPro" id="IPR014014">
    <property type="entry name" value="RNA_helicase_DEAD_Q_motif"/>
</dbReference>
<dbReference type="GO" id="GO:0003724">
    <property type="term" value="F:RNA helicase activity"/>
    <property type="evidence" value="ECO:0007669"/>
    <property type="project" value="InterPro"/>
</dbReference>
<dbReference type="GO" id="GO:0005524">
    <property type="term" value="F:ATP binding"/>
    <property type="evidence" value="ECO:0007669"/>
    <property type="project" value="UniProtKB-KW"/>
</dbReference>
<dbReference type="InterPro" id="IPR050079">
    <property type="entry name" value="DEAD_box_RNA_helicase"/>
</dbReference>
<feature type="domain" description="Helicase ATP-binding" evidence="8">
    <location>
        <begin position="33"/>
        <end position="207"/>
    </location>
</feature>
<evidence type="ECO:0000259" key="9">
    <source>
        <dbReference type="PROSITE" id="PS51194"/>
    </source>
</evidence>
<comment type="similarity">
    <text evidence="5">Belongs to the DEAD box helicase family.</text>
</comment>
<name>A0A1H3BLZ3_9RHOB</name>
<dbReference type="PROSITE" id="PS51194">
    <property type="entry name" value="HELICASE_CTER"/>
    <property type="match status" value="1"/>
</dbReference>
<dbReference type="Proteomes" id="UP000198539">
    <property type="component" value="Unassembled WGS sequence"/>
</dbReference>
<dbReference type="RefSeq" id="WP_092890895.1">
    <property type="nucleotide sequence ID" value="NZ_CP061498.1"/>
</dbReference>
<dbReference type="STRING" id="564137.SAMN04488238_108108"/>
<organism evidence="11 12">
    <name type="scientific">Roseicitreum antarcticum</name>
    <dbReference type="NCBI Taxonomy" id="564137"/>
    <lineage>
        <taxon>Bacteria</taxon>
        <taxon>Pseudomonadati</taxon>
        <taxon>Pseudomonadota</taxon>
        <taxon>Alphaproteobacteria</taxon>
        <taxon>Rhodobacterales</taxon>
        <taxon>Paracoccaceae</taxon>
        <taxon>Roseicitreum</taxon>
    </lineage>
</organism>
<evidence type="ECO:0000256" key="1">
    <source>
        <dbReference type="ARBA" id="ARBA00022741"/>
    </source>
</evidence>
<evidence type="ECO:0000256" key="5">
    <source>
        <dbReference type="ARBA" id="ARBA00038437"/>
    </source>
</evidence>
<feature type="short sequence motif" description="Q motif" evidence="6">
    <location>
        <begin position="2"/>
        <end position="30"/>
    </location>
</feature>
<feature type="domain" description="DEAD-box RNA helicase Q" evidence="10">
    <location>
        <begin position="2"/>
        <end position="30"/>
    </location>
</feature>
<feature type="compositionally biased region" description="Gly residues" evidence="7">
    <location>
        <begin position="386"/>
        <end position="426"/>
    </location>
</feature>
<dbReference type="GO" id="GO:0003676">
    <property type="term" value="F:nucleic acid binding"/>
    <property type="evidence" value="ECO:0007669"/>
    <property type="project" value="InterPro"/>
</dbReference>
<dbReference type="GO" id="GO:0005829">
    <property type="term" value="C:cytosol"/>
    <property type="evidence" value="ECO:0007669"/>
    <property type="project" value="TreeGrafter"/>
</dbReference>
<keyword evidence="4" id="KW-0067">ATP-binding</keyword>
<evidence type="ECO:0000256" key="4">
    <source>
        <dbReference type="ARBA" id="ARBA00022840"/>
    </source>
</evidence>
<evidence type="ECO:0000313" key="12">
    <source>
        <dbReference type="Proteomes" id="UP000198539"/>
    </source>
</evidence>
<dbReference type="Gene3D" id="3.40.50.300">
    <property type="entry name" value="P-loop containing nucleotide triphosphate hydrolases"/>
    <property type="match status" value="2"/>
</dbReference>
<dbReference type="EMBL" id="FNOM01000008">
    <property type="protein sequence ID" value="SDX43012.1"/>
    <property type="molecule type" value="Genomic_DNA"/>
</dbReference>
<dbReference type="Pfam" id="PF00270">
    <property type="entry name" value="DEAD"/>
    <property type="match status" value="1"/>
</dbReference>
<dbReference type="InterPro" id="IPR044742">
    <property type="entry name" value="DEAD/DEAH_RhlB"/>
</dbReference>
<feature type="compositionally biased region" description="Basic residues" evidence="7">
    <location>
        <begin position="432"/>
        <end position="445"/>
    </location>
</feature>
<keyword evidence="2" id="KW-0378">Hydrolase</keyword>
<dbReference type="InterPro" id="IPR014001">
    <property type="entry name" value="Helicase_ATP-bd"/>
</dbReference>